<dbReference type="SUPFAM" id="SSF55874">
    <property type="entry name" value="ATPase domain of HSP90 chaperone/DNA topoisomerase II/histidine kinase"/>
    <property type="match status" value="1"/>
</dbReference>
<dbReference type="SUPFAM" id="SSF47384">
    <property type="entry name" value="Homodimeric domain of signal transducing histidine kinase"/>
    <property type="match status" value="1"/>
</dbReference>
<dbReference type="Pfam" id="PF00512">
    <property type="entry name" value="HisKA"/>
    <property type="match status" value="1"/>
</dbReference>
<evidence type="ECO:0000259" key="11">
    <source>
        <dbReference type="PROSITE" id="PS50109"/>
    </source>
</evidence>
<protein>
    <recommendedName>
        <fullName evidence="2">histidine kinase</fullName>
        <ecNumber evidence="2">2.7.13.3</ecNumber>
    </recommendedName>
</protein>
<evidence type="ECO:0000256" key="7">
    <source>
        <dbReference type="ARBA" id="ARBA00022840"/>
    </source>
</evidence>
<evidence type="ECO:0000256" key="3">
    <source>
        <dbReference type="ARBA" id="ARBA00022553"/>
    </source>
</evidence>
<keyword evidence="6 12" id="KW-0418">Kinase</keyword>
<name>A0A1T4Y8B7_9BACT</name>
<keyword evidence="5" id="KW-0547">Nucleotide-binding</keyword>
<dbReference type="SMART" id="SM00388">
    <property type="entry name" value="HisKA"/>
    <property type="match status" value="1"/>
</dbReference>
<reference evidence="12 13" key="1">
    <citation type="submission" date="2017-02" db="EMBL/GenBank/DDBJ databases">
        <authorList>
            <person name="Peterson S.W."/>
        </authorList>
    </citation>
    <scope>NUCLEOTIDE SEQUENCE [LARGE SCALE GENOMIC DNA]</scope>
    <source>
        <strain evidence="12 13">DSM 16080</strain>
    </source>
</reference>
<dbReference type="PROSITE" id="PS50109">
    <property type="entry name" value="HIS_KIN"/>
    <property type="match status" value="1"/>
</dbReference>
<dbReference type="Gene3D" id="1.10.287.130">
    <property type="match status" value="1"/>
</dbReference>
<dbReference type="PRINTS" id="PR00344">
    <property type="entry name" value="BCTRLSENSOR"/>
</dbReference>
<evidence type="ECO:0000256" key="9">
    <source>
        <dbReference type="SAM" id="MobiDB-lite"/>
    </source>
</evidence>
<dbReference type="EC" id="2.7.13.3" evidence="2"/>
<dbReference type="InterPro" id="IPR036890">
    <property type="entry name" value="HATPase_C_sf"/>
</dbReference>
<dbReference type="Proteomes" id="UP000190027">
    <property type="component" value="Unassembled WGS sequence"/>
</dbReference>
<evidence type="ECO:0000256" key="8">
    <source>
        <dbReference type="ARBA" id="ARBA00023012"/>
    </source>
</evidence>
<keyword evidence="4" id="KW-0808">Transferase</keyword>
<dbReference type="InterPro" id="IPR036097">
    <property type="entry name" value="HisK_dim/P_sf"/>
</dbReference>
<dbReference type="CDD" id="cd00075">
    <property type="entry name" value="HATPase"/>
    <property type="match status" value="1"/>
</dbReference>
<keyword evidence="10" id="KW-1133">Transmembrane helix</keyword>
<dbReference type="GO" id="GO:0005524">
    <property type="term" value="F:ATP binding"/>
    <property type="evidence" value="ECO:0007669"/>
    <property type="project" value="UniProtKB-KW"/>
</dbReference>
<organism evidence="12 13">
    <name type="scientific">Paucidesulfovibrio gracilis DSM 16080</name>
    <dbReference type="NCBI Taxonomy" id="1121449"/>
    <lineage>
        <taxon>Bacteria</taxon>
        <taxon>Pseudomonadati</taxon>
        <taxon>Thermodesulfobacteriota</taxon>
        <taxon>Desulfovibrionia</taxon>
        <taxon>Desulfovibrionales</taxon>
        <taxon>Desulfovibrionaceae</taxon>
        <taxon>Paucidesulfovibrio</taxon>
    </lineage>
</organism>
<dbReference type="PANTHER" id="PTHR43065:SF10">
    <property type="entry name" value="PEROXIDE STRESS-ACTIVATED HISTIDINE KINASE MAK3"/>
    <property type="match status" value="1"/>
</dbReference>
<comment type="catalytic activity">
    <reaction evidence="1">
        <text>ATP + protein L-histidine = ADP + protein N-phospho-L-histidine.</text>
        <dbReference type="EC" id="2.7.13.3"/>
    </reaction>
</comment>
<feature type="transmembrane region" description="Helical" evidence="10">
    <location>
        <begin position="57"/>
        <end position="77"/>
    </location>
</feature>
<keyword evidence="10" id="KW-0812">Transmembrane</keyword>
<keyword evidence="7" id="KW-0067">ATP-binding</keyword>
<evidence type="ECO:0000256" key="1">
    <source>
        <dbReference type="ARBA" id="ARBA00000085"/>
    </source>
</evidence>
<accession>A0A1T4Y8B7</accession>
<keyword evidence="13" id="KW-1185">Reference proteome</keyword>
<keyword evidence="8" id="KW-0902">Two-component regulatory system</keyword>
<dbReference type="STRING" id="1121449.SAMN02745704_02894"/>
<dbReference type="Gene3D" id="3.30.565.10">
    <property type="entry name" value="Histidine kinase-like ATPase, C-terminal domain"/>
    <property type="match status" value="1"/>
</dbReference>
<feature type="domain" description="Histidine kinase" evidence="11">
    <location>
        <begin position="323"/>
        <end position="534"/>
    </location>
</feature>
<keyword evidence="10" id="KW-0472">Membrane</keyword>
<feature type="compositionally biased region" description="Low complexity" evidence="9">
    <location>
        <begin position="13"/>
        <end position="24"/>
    </location>
</feature>
<dbReference type="EMBL" id="FUYC01000040">
    <property type="protein sequence ID" value="SKA98067.1"/>
    <property type="molecule type" value="Genomic_DNA"/>
</dbReference>
<feature type="region of interest" description="Disordered" evidence="9">
    <location>
        <begin position="1"/>
        <end position="50"/>
    </location>
</feature>
<dbReference type="GO" id="GO:0000155">
    <property type="term" value="F:phosphorelay sensor kinase activity"/>
    <property type="evidence" value="ECO:0007669"/>
    <property type="project" value="InterPro"/>
</dbReference>
<evidence type="ECO:0000256" key="4">
    <source>
        <dbReference type="ARBA" id="ARBA00022679"/>
    </source>
</evidence>
<dbReference type="PANTHER" id="PTHR43065">
    <property type="entry name" value="SENSOR HISTIDINE KINASE"/>
    <property type="match status" value="1"/>
</dbReference>
<dbReference type="Pfam" id="PF02518">
    <property type="entry name" value="HATPase_c"/>
    <property type="match status" value="1"/>
</dbReference>
<dbReference type="RefSeq" id="WP_078718431.1">
    <property type="nucleotide sequence ID" value="NZ_FUYC01000040.1"/>
</dbReference>
<dbReference type="OrthoDB" id="9781147at2"/>
<evidence type="ECO:0000256" key="5">
    <source>
        <dbReference type="ARBA" id="ARBA00022741"/>
    </source>
</evidence>
<dbReference type="InterPro" id="IPR003661">
    <property type="entry name" value="HisK_dim/P_dom"/>
</dbReference>
<dbReference type="CDD" id="cd00082">
    <property type="entry name" value="HisKA"/>
    <property type="match status" value="1"/>
</dbReference>
<dbReference type="InterPro" id="IPR003594">
    <property type="entry name" value="HATPase_dom"/>
</dbReference>
<evidence type="ECO:0000256" key="10">
    <source>
        <dbReference type="SAM" id="Phobius"/>
    </source>
</evidence>
<feature type="transmembrane region" description="Helical" evidence="10">
    <location>
        <begin position="230"/>
        <end position="251"/>
    </location>
</feature>
<evidence type="ECO:0000313" key="12">
    <source>
        <dbReference type="EMBL" id="SKA98067.1"/>
    </source>
</evidence>
<dbReference type="InterPro" id="IPR005467">
    <property type="entry name" value="His_kinase_dom"/>
</dbReference>
<evidence type="ECO:0000313" key="13">
    <source>
        <dbReference type="Proteomes" id="UP000190027"/>
    </source>
</evidence>
<dbReference type="AlphaFoldDB" id="A0A1T4Y8B7"/>
<dbReference type="InterPro" id="IPR004358">
    <property type="entry name" value="Sig_transdc_His_kin-like_C"/>
</dbReference>
<sequence>MSDDLAATPGPDPAASLDAAADTARSTHEQPPQSGPEPSERPRSKPRGPRPSLRTQLLALLCALVLVAALWSGFTLWSNFRTQALVVRMVDQDVASLRVAQALETDLVMQKGYATYFFLNADEAWLEQLEIHRKAFEERLVKARSMVQSDQGRELLARIETEYLRYVLTKNRVIDLYREGRREDGARLHWEVRRQFESLRDLCVAFRELHEEMIRQAGAEYRERAGLVSAMSWTAMPLALILGLLLGWQLLRRVLDPIRRLAAEGGGFCEIPPGRVVDEVKALSSRMELLVEDMDQTHSKLMQSREHLMQAEKMAMVGKLAAGVAHSIRNPLTSVKMRLFSLERSLQMNDTQREDFEVISEEIAHLDTIIRNFLEFSRRPKLRFQRVSLSDIVDTTVQLLRHRLDSCGVELRLIRGRRLPEVKADPDQIKEVVANLLLNACEAMVQGGTITIREETGTMKPQGKVATVRIDDNGPGIAEHVREQIFEPFFSTKEEGTGLGLSLARRIMEEHGGWLNLRNSGSGAGFVLVLPCDSEEVWHRY</sequence>
<evidence type="ECO:0000256" key="2">
    <source>
        <dbReference type="ARBA" id="ARBA00012438"/>
    </source>
</evidence>
<gene>
    <name evidence="12" type="ORF">SAMN02745704_02894</name>
</gene>
<keyword evidence="3" id="KW-0597">Phosphoprotein</keyword>
<evidence type="ECO:0000256" key="6">
    <source>
        <dbReference type="ARBA" id="ARBA00022777"/>
    </source>
</evidence>
<proteinExistence type="predicted"/>
<dbReference type="SMART" id="SM00387">
    <property type="entry name" value="HATPase_c"/>
    <property type="match status" value="1"/>
</dbReference>